<keyword evidence="1" id="KW-0472">Membrane</keyword>
<dbReference type="EMBL" id="BK032497">
    <property type="protein sequence ID" value="DAF42640.1"/>
    <property type="molecule type" value="Genomic_DNA"/>
</dbReference>
<proteinExistence type="predicted"/>
<keyword evidence="1" id="KW-0812">Transmembrane</keyword>
<sequence length="44" mass="5461">MFNFSFIIFHIYPLLFYFYCNLYFTISYLKSQMKKRVALFSNSL</sequence>
<evidence type="ECO:0000313" key="2">
    <source>
        <dbReference type="EMBL" id="DAF42640.1"/>
    </source>
</evidence>
<name>A0A8S5RVJ2_9CAUD</name>
<accession>A0A8S5RVJ2</accession>
<evidence type="ECO:0000256" key="1">
    <source>
        <dbReference type="SAM" id="Phobius"/>
    </source>
</evidence>
<reference evidence="2" key="1">
    <citation type="journal article" date="2021" name="Proc. Natl. Acad. Sci. U.S.A.">
        <title>A Catalog of Tens of Thousands of Viruses from Human Metagenomes Reveals Hidden Associations with Chronic Diseases.</title>
        <authorList>
            <person name="Tisza M.J."/>
            <person name="Buck C.B."/>
        </authorList>
    </citation>
    <scope>NUCLEOTIDE SEQUENCE</scope>
    <source>
        <strain evidence="2">CtHip2</strain>
    </source>
</reference>
<organism evidence="2">
    <name type="scientific">Siphoviridae sp. ctHip2</name>
    <dbReference type="NCBI Taxonomy" id="2827830"/>
    <lineage>
        <taxon>Viruses</taxon>
        <taxon>Duplodnaviria</taxon>
        <taxon>Heunggongvirae</taxon>
        <taxon>Uroviricota</taxon>
        <taxon>Caudoviricetes</taxon>
    </lineage>
</organism>
<keyword evidence="1" id="KW-1133">Transmembrane helix</keyword>
<feature type="transmembrane region" description="Helical" evidence="1">
    <location>
        <begin position="6"/>
        <end position="26"/>
    </location>
</feature>
<protein>
    <submittedName>
        <fullName evidence="2">Uncharacterized protein</fullName>
    </submittedName>
</protein>